<gene>
    <name evidence="2" type="ORF">G5C60_02475</name>
</gene>
<evidence type="ECO:0000313" key="3">
    <source>
        <dbReference type="Proteomes" id="UP000472335"/>
    </source>
</evidence>
<name>A0A6G4UY00_9ACTN</name>
<keyword evidence="3" id="KW-1185">Reference proteome</keyword>
<dbReference type="InterPro" id="IPR037523">
    <property type="entry name" value="VOC_core"/>
</dbReference>
<dbReference type="PANTHER" id="PTHR33993:SF14">
    <property type="entry name" value="GB|AAF24581.1"/>
    <property type="match status" value="1"/>
</dbReference>
<organism evidence="2 3">
    <name type="scientific">Streptomyces scabichelini</name>
    <dbReference type="NCBI Taxonomy" id="2711217"/>
    <lineage>
        <taxon>Bacteria</taxon>
        <taxon>Bacillati</taxon>
        <taxon>Actinomycetota</taxon>
        <taxon>Actinomycetes</taxon>
        <taxon>Kitasatosporales</taxon>
        <taxon>Streptomycetaceae</taxon>
        <taxon>Streptomyces</taxon>
    </lineage>
</organism>
<proteinExistence type="predicted"/>
<comment type="caution">
    <text evidence="2">The sequence shown here is derived from an EMBL/GenBank/DDBJ whole genome shotgun (WGS) entry which is preliminary data.</text>
</comment>
<feature type="domain" description="VOC" evidence="1">
    <location>
        <begin position="4"/>
        <end position="119"/>
    </location>
</feature>
<accession>A0A6G4UY00</accession>
<evidence type="ECO:0000313" key="2">
    <source>
        <dbReference type="EMBL" id="NGO06567.1"/>
    </source>
</evidence>
<dbReference type="InterPro" id="IPR052164">
    <property type="entry name" value="Anthracycline_SecMetBiosynth"/>
</dbReference>
<reference evidence="2 3" key="1">
    <citation type="submission" date="2020-02" db="EMBL/GenBank/DDBJ databases">
        <title>Whole-genome analyses of novel actinobacteria.</title>
        <authorList>
            <person name="Sahin N."/>
            <person name="Gencbay T."/>
        </authorList>
    </citation>
    <scope>NUCLEOTIDE SEQUENCE [LARGE SCALE GENOMIC DNA]</scope>
    <source>
        <strain evidence="2 3">HC44</strain>
    </source>
</reference>
<protein>
    <submittedName>
        <fullName evidence="2">VOC family protein</fullName>
    </submittedName>
</protein>
<dbReference type="Pfam" id="PF22677">
    <property type="entry name" value="Ble-like_N"/>
    <property type="match status" value="1"/>
</dbReference>
<evidence type="ECO:0000259" key="1">
    <source>
        <dbReference type="PROSITE" id="PS51819"/>
    </source>
</evidence>
<dbReference type="InterPro" id="IPR029068">
    <property type="entry name" value="Glyas_Bleomycin-R_OHBP_Dase"/>
</dbReference>
<dbReference type="EMBL" id="JAAKZY010000004">
    <property type="protein sequence ID" value="NGO06567.1"/>
    <property type="molecule type" value="Genomic_DNA"/>
</dbReference>
<dbReference type="Proteomes" id="UP000472335">
    <property type="component" value="Unassembled WGS sequence"/>
</dbReference>
<dbReference type="RefSeq" id="WP_165254511.1">
    <property type="nucleotide sequence ID" value="NZ_JAAKZY010000004.1"/>
</dbReference>
<sequence>MAGEPTFFEIGVADAERGRAFYGALFGWTFDPGPAGGGGFAITTGGVPGGLHGGDAGASPYLFFRVEDLDAAAARVRDLGGTVEDMGEEGAGSEESAARFGRFRLCRDDQGSVFGLHEPPAGA</sequence>
<dbReference type="SUPFAM" id="SSF54593">
    <property type="entry name" value="Glyoxalase/Bleomycin resistance protein/Dihydroxybiphenyl dioxygenase"/>
    <property type="match status" value="1"/>
</dbReference>
<dbReference type="Gene3D" id="3.10.180.10">
    <property type="entry name" value="2,3-Dihydroxybiphenyl 1,2-Dioxygenase, domain 1"/>
    <property type="match status" value="1"/>
</dbReference>
<dbReference type="PROSITE" id="PS51819">
    <property type="entry name" value="VOC"/>
    <property type="match status" value="1"/>
</dbReference>
<dbReference type="AlphaFoldDB" id="A0A6G4UY00"/>
<dbReference type="InterPro" id="IPR053863">
    <property type="entry name" value="Glyoxy/Ble-like_N"/>
</dbReference>
<dbReference type="PANTHER" id="PTHR33993">
    <property type="entry name" value="GLYOXALASE-RELATED"/>
    <property type="match status" value="1"/>
</dbReference>